<feature type="region of interest" description="Disordered" evidence="1">
    <location>
        <begin position="81"/>
        <end position="164"/>
    </location>
</feature>
<comment type="caution">
    <text evidence="2">The sequence shown here is derived from an EMBL/GenBank/DDBJ whole genome shotgun (WGS) entry which is preliminary data.</text>
</comment>
<feature type="compositionally biased region" description="Pro residues" evidence="1">
    <location>
        <begin position="225"/>
        <end position="238"/>
    </location>
</feature>
<dbReference type="STRING" id="1081109.A0A162IM92"/>
<dbReference type="AlphaFoldDB" id="A0A162IM92"/>
<dbReference type="GO" id="GO:0033768">
    <property type="term" value="C:SUMO-targeted ubiquitin ligase complex"/>
    <property type="evidence" value="ECO:0007669"/>
    <property type="project" value="TreeGrafter"/>
</dbReference>
<sequence length="356" mass="39127">MNRNEDAALESGSEDDLIEIGSAPMTLSDRSEPMPVAPTTLPSASRASSRSRQRMDRHLPITPATALQSQLPDIIDLTEEPDSPVEQRQSLPPSQTGRNPRRTNSQRITPPSLSRSDSTFMGSTINVIDLTGEMEDARASDQRSTRRTGQHHHHHHHHHHHLSPAPLALDELTGIELMTTGHPYANFTTEVALNVRRMAGILGNNFLPRAFNPTHMENILRPSRRPPSPTVPIEPSPPTREGFVRDTCSDDDRVVVCPCCNDELAYDPTDTAPSSGRKRRRAAGDHHFWALKKCGHVYCADCYENRRPTKAAPGGAGFRIVPGRSTASAAPSDIRCAVDGCETKALAKSEWVGIFL</sequence>
<feature type="compositionally biased region" description="Basic residues" evidence="1">
    <location>
        <begin position="145"/>
        <end position="162"/>
    </location>
</feature>
<keyword evidence="3" id="KW-1185">Reference proteome</keyword>
<feature type="region of interest" description="Disordered" evidence="1">
    <location>
        <begin position="1"/>
        <end position="54"/>
    </location>
</feature>
<dbReference type="PANTHER" id="PTHR28042">
    <property type="entry name" value="E3 UBIQUITIN-PROTEIN LIGASE COMPLEX SLX5-SLX8 SUBUNIT SLX5"/>
    <property type="match status" value="1"/>
</dbReference>
<gene>
    <name evidence="2" type="ORF">AAL_04674</name>
</gene>
<dbReference type="InterPro" id="IPR038886">
    <property type="entry name" value="E3_SLX5/Rfp1"/>
</dbReference>
<dbReference type="OrthoDB" id="2398441at2759"/>
<evidence type="ECO:0000256" key="1">
    <source>
        <dbReference type="SAM" id="MobiDB-lite"/>
    </source>
</evidence>
<feature type="region of interest" description="Disordered" evidence="1">
    <location>
        <begin position="220"/>
        <end position="242"/>
    </location>
</feature>
<evidence type="ECO:0008006" key="4">
    <source>
        <dbReference type="Google" id="ProtNLM"/>
    </source>
</evidence>
<accession>A0A162IM92</accession>
<protein>
    <recommendedName>
        <fullName evidence="4">Cell cycle control protein</fullName>
    </recommendedName>
</protein>
<organism evidence="2 3">
    <name type="scientific">Moelleriella libera RCEF 2490</name>
    <dbReference type="NCBI Taxonomy" id="1081109"/>
    <lineage>
        <taxon>Eukaryota</taxon>
        <taxon>Fungi</taxon>
        <taxon>Dikarya</taxon>
        <taxon>Ascomycota</taxon>
        <taxon>Pezizomycotina</taxon>
        <taxon>Sordariomycetes</taxon>
        <taxon>Hypocreomycetidae</taxon>
        <taxon>Hypocreales</taxon>
        <taxon>Clavicipitaceae</taxon>
        <taxon>Moelleriella</taxon>
    </lineage>
</organism>
<dbReference type="EMBL" id="AZGY01000009">
    <property type="protein sequence ID" value="KZZ95443.1"/>
    <property type="molecule type" value="Genomic_DNA"/>
</dbReference>
<feature type="compositionally biased region" description="Basic and acidic residues" evidence="1">
    <location>
        <begin position="135"/>
        <end position="144"/>
    </location>
</feature>
<dbReference type="PANTHER" id="PTHR28042:SF1">
    <property type="entry name" value="E3 UBIQUITIN-PROTEIN LIGASE COMPLEX SLX5-SLX8 SUBUNIT SLX5"/>
    <property type="match status" value="1"/>
</dbReference>
<feature type="compositionally biased region" description="Polar residues" evidence="1">
    <location>
        <begin position="86"/>
        <end position="126"/>
    </location>
</feature>
<evidence type="ECO:0000313" key="2">
    <source>
        <dbReference type="EMBL" id="KZZ95443.1"/>
    </source>
</evidence>
<reference evidence="2 3" key="1">
    <citation type="journal article" date="2016" name="Genome Biol. Evol.">
        <title>Divergent and convergent evolution of fungal pathogenicity.</title>
        <authorList>
            <person name="Shang Y."/>
            <person name="Xiao G."/>
            <person name="Zheng P."/>
            <person name="Cen K."/>
            <person name="Zhan S."/>
            <person name="Wang C."/>
        </authorList>
    </citation>
    <scope>NUCLEOTIDE SEQUENCE [LARGE SCALE GENOMIC DNA]</scope>
    <source>
        <strain evidence="2 3">RCEF 2490</strain>
    </source>
</reference>
<name>A0A162IM92_9HYPO</name>
<dbReference type="GO" id="GO:0004842">
    <property type="term" value="F:ubiquitin-protein transferase activity"/>
    <property type="evidence" value="ECO:0007669"/>
    <property type="project" value="TreeGrafter"/>
</dbReference>
<evidence type="ECO:0000313" key="3">
    <source>
        <dbReference type="Proteomes" id="UP000078544"/>
    </source>
</evidence>
<dbReference type="Proteomes" id="UP000078544">
    <property type="component" value="Unassembled WGS sequence"/>
</dbReference>
<proteinExistence type="predicted"/>